<name>A0A8V1A0Y2_CHICK</name>
<dbReference type="Ensembl" id="ENSGALT00010059237.1">
    <property type="protein sequence ID" value="ENSGALP00010036158.1"/>
    <property type="gene ID" value="ENSGALG00010024277.1"/>
</dbReference>
<feature type="compositionally biased region" description="Basic and acidic residues" evidence="1">
    <location>
        <begin position="51"/>
        <end position="64"/>
    </location>
</feature>
<dbReference type="InterPro" id="IPR009601">
    <property type="entry name" value="CENP-R"/>
</dbReference>
<reference evidence="2" key="1">
    <citation type="submission" date="2020-11" db="EMBL/GenBank/DDBJ databases">
        <title>Gallus gallus (Chicken) genome, bGalGal1, GRCg7b, maternal haplotype autosomes + Z &amp; W.</title>
        <authorList>
            <person name="Warren W."/>
            <person name="Formenti G."/>
            <person name="Fedrigo O."/>
            <person name="Haase B."/>
            <person name="Mountcastle J."/>
            <person name="Balacco J."/>
            <person name="Tracey A."/>
            <person name="Schneider V."/>
            <person name="Okimoto R."/>
            <person name="Cheng H."/>
            <person name="Hawken R."/>
            <person name="Howe K."/>
            <person name="Jarvis E.D."/>
        </authorList>
    </citation>
    <scope>NUCLEOTIDE SEQUENCE [LARGE SCALE GENOMIC DNA]</scope>
    <source>
        <strain evidence="2">Broiler</strain>
    </source>
</reference>
<dbReference type="FunCoup" id="A0A8V1A0Y2">
    <property type="interactions" value="361"/>
</dbReference>
<sequence length="222" mass="24223">MSAKRSLKLDSVKKYNPVEASPLAKKKDLNSYSPTTGTCQISPFSSPTSHNAEDLRNGLSHGDETNSESRLSRRGQPQTVEDAFAELQSNVKSSLARILKARENLTSLQALEGSRELENIIGVSDSSRILSAEVQKTQALMSQAEELQLLKRNHGQLPARAFCGGTLKTQCEPSAAAAQSPAPIICCRATQRGTCFLPLMFPFPEFFLPFSQPPAQPHAWPL</sequence>
<dbReference type="GO" id="GO:0006355">
    <property type="term" value="P:regulation of DNA-templated transcription"/>
    <property type="evidence" value="ECO:0007669"/>
    <property type="project" value="InterPro"/>
</dbReference>
<feature type="region of interest" description="Disordered" evidence="1">
    <location>
        <begin position="1"/>
        <end position="77"/>
    </location>
</feature>
<evidence type="ECO:0000313" key="2">
    <source>
        <dbReference type="Ensembl" id="ENSGALP00010036158.1"/>
    </source>
</evidence>
<dbReference type="GO" id="GO:0000939">
    <property type="term" value="C:inner kinetochore"/>
    <property type="evidence" value="ECO:0007669"/>
    <property type="project" value="Ensembl"/>
</dbReference>
<dbReference type="GO" id="GO:0034080">
    <property type="term" value="P:CENP-A containing chromatin assembly"/>
    <property type="evidence" value="ECO:0007669"/>
    <property type="project" value="InterPro"/>
</dbReference>
<feature type="compositionally biased region" description="Polar residues" evidence="1">
    <location>
        <begin position="30"/>
        <end position="50"/>
    </location>
</feature>
<evidence type="ECO:0000313" key="3">
    <source>
        <dbReference type="Proteomes" id="UP000000539"/>
    </source>
</evidence>
<protein>
    <submittedName>
        <fullName evidence="2">Integrin subunit beta 3 binding protein</fullName>
    </submittedName>
</protein>
<dbReference type="GO" id="GO:0005654">
    <property type="term" value="C:nucleoplasm"/>
    <property type="evidence" value="ECO:0000318"/>
    <property type="project" value="GO_Central"/>
</dbReference>
<dbReference type="PANTHER" id="PTHR15581">
    <property type="entry name" value="CENTROMERE PROTEIN R"/>
    <property type="match status" value="1"/>
</dbReference>
<dbReference type="PANTHER" id="PTHR15581:SF0">
    <property type="entry name" value="CENTROMERE PROTEIN R"/>
    <property type="match status" value="1"/>
</dbReference>
<keyword evidence="3" id="KW-1185">Reference proteome</keyword>
<evidence type="ECO:0000256" key="1">
    <source>
        <dbReference type="SAM" id="MobiDB-lite"/>
    </source>
</evidence>
<gene>
    <name evidence="2" type="primary">ITGB3BP</name>
</gene>
<dbReference type="Pfam" id="PF06729">
    <property type="entry name" value="CENP-R"/>
    <property type="match status" value="1"/>
</dbReference>
<reference evidence="2" key="3">
    <citation type="submission" date="2025-09" db="UniProtKB">
        <authorList>
            <consortium name="Ensembl"/>
        </authorList>
    </citation>
    <scope>IDENTIFICATION</scope>
    <source>
        <strain evidence="2">broiler</strain>
    </source>
</reference>
<proteinExistence type="predicted"/>
<organism evidence="2 3">
    <name type="scientific">Gallus gallus</name>
    <name type="common">Chicken</name>
    <dbReference type="NCBI Taxonomy" id="9031"/>
    <lineage>
        <taxon>Eukaryota</taxon>
        <taxon>Metazoa</taxon>
        <taxon>Chordata</taxon>
        <taxon>Craniata</taxon>
        <taxon>Vertebrata</taxon>
        <taxon>Euteleostomi</taxon>
        <taxon>Archelosauria</taxon>
        <taxon>Archosauria</taxon>
        <taxon>Dinosauria</taxon>
        <taxon>Saurischia</taxon>
        <taxon>Theropoda</taxon>
        <taxon>Coelurosauria</taxon>
        <taxon>Aves</taxon>
        <taxon>Neognathae</taxon>
        <taxon>Galloanserae</taxon>
        <taxon>Galliformes</taxon>
        <taxon>Phasianidae</taxon>
        <taxon>Phasianinae</taxon>
        <taxon>Gallus</taxon>
    </lineage>
</organism>
<dbReference type="AlphaFoldDB" id="A0A8V1A0Y2"/>
<accession>A0A8V1A0Y2</accession>
<dbReference type="OrthoDB" id="26525at2759"/>
<dbReference type="Proteomes" id="UP000000539">
    <property type="component" value="Chromosome 8"/>
</dbReference>
<dbReference type="GeneTree" id="ENSGT00390000004336"/>
<reference evidence="2" key="2">
    <citation type="submission" date="2025-08" db="UniProtKB">
        <authorList>
            <consortium name="Ensembl"/>
        </authorList>
    </citation>
    <scope>IDENTIFICATION</scope>
    <source>
        <strain evidence="2">broiler</strain>
    </source>
</reference>